<name>A0A9W6R3I7_9PSEU</name>
<feature type="region of interest" description="Disordered" evidence="1">
    <location>
        <begin position="126"/>
        <end position="155"/>
    </location>
</feature>
<dbReference type="EMBL" id="BSTI01000012">
    <property type="protein sequence ID" value="GLY68598.1"/>
    <property type="molecule type" value="Genomic_DNA"/>
</dbReference>
<evidence type="ECO:0000313" key="4">
    <source>
        <dbReference type="EMBL" id="GLY68598.1"/>
    </source>
</evidence>
<evidence type="ECO:0000256" key="2">
    <source>
        <dbReference type="SAM" id="Phobius"/>
    </source>
</evidence>
<dbReference type="AlphaFoldDB" id="A0A9W6R3I7"/>
<organism evidence="4 5">
    <name type="scientific">Amycolatopsis taiwanensis</name>
    <dbReference type="NCBI Taxonomy" id="342230"/>
    <lineage>
        <taxon>Bacteria</taxon>
        <taxon>Bacillati</taxon>
        <taxon>Actinomycetota</taxon>
        <taxon>Actinomycetes</taxon>
        <taxon>Pseudonocardiales</taxon>
        <taxon>Pseudonocardiaceae</taxon>
        <taxon>Amycolatopsis</taxon>
    </lineage>
</organism>
<evidence type="ECO:0000256" key="1">
    <source>
        <dbReference type="SAM" id="MobiDB-lite"/>
    </source>
</evidence>
<keyword evidence="5" id="KW-1185">Reference proteome</keyword>
<sequence>MRRRLPRTMALPAAVALLLLLAPPAVADSTIPTTPLPQPVSPGQPPVSAPEGPQPLGHAVGDAAASLGIVRLLPNAVPTESILPGFSEQLPRQSALEAGMGLSSAQANSEAYLSWERSIANSSPGGLAVAGDAPQGPGGLAQSALPDNPQPLAGGLTAPPNPLVNAGLLSGSVHARWNPALGPCVGTIADASTSAASMSLLNTIPTAPSLPIGRLSGLPPLAGGFDPSTSLQALGGLLSGSLGSGPAATGALVSLPETLSSHSVMRLVDLPDSANKAVESVSTLQAGEIDLFKGTPLELTLRVTGQPTLRVTSTGNQATSKVEYTAPVITIERQGQVLYTLDAAHPTKDIPIGLPLKALSDQLGTAVQGLPVVGGLVATANGLRQLSTTAGLVLDIGVLRLNIAELNQNGQQLTIPFGGYQLGASARLLDLRVLPTQALQGVLPTGTPALPSSLAQVSLGEQIGRAYAPAGGVVCGSTTPVAAPVTPQPPDAGNLPKQLAYTSGAYSAVPMFWTGTALLVLGAILVACVPARRPVKNPVKPSPHPRVPGSGT</sequence>
<feature type="region of interest" description="Disordered" evidence="1">
    <location>
        <begin position="32"/>
        <end position="56"/>
    </location>
</feature>
<keyword evidence="2" id="KW-0812">Transmembrane</keyword>
<gene>
    <name evidence="4" type="ORF">Atai01_52170</name>
</gene>
<feature type="compositionally biased region" description="Pro residues" evidence="1">
    <location>
        <begin position="34"/>
        <end position="48"/>
    </location>
</feature>
<feature type="chain" id="PRO_5040742132" evidence="3">
    <location>
        <begin position="28"/>
        <end position="552"/>
    </location>
</feature>
<evidence type="ECO:0000256" key="3">
    <source>
        <dbReference type="SAM" id="SignalP"/>
    </source>
</evidence>
<keyword evidence="2" id="KW-0472">Membrane</keyword>
<keyword evidence="2" id="KW-1133">Transmembrane helix</keyword>
<protein>
    <submittedName>
        <fullName evidence="4">Uncharacterized protein</fullName>
    </submittedName>
</protein>
<accession>A0A9W6R3I7</accession>
<proteinExistence type="predicted"/>
<comment type="caution">
    <text evidence="4">The sequence shown here is derived from an EMBL/GenBank/DDBJ whole genome shotgun (WGS) entry which is preliminary data.</text>
</comment>
<dbReference type="RefSeq" id="WP_285488486.1">
    <property type="nucleotide sequence ID" value="NZ_BSTI01000012.1"/>
</dbReference>
<feature type="transmembrane region" description="Helical" evidence="2">
    <location>
        <begin position="511"/>
        <end position="531"/>
    </location>
</feature>
<reference evidence="4" key="1">
    <citation type="submission" date="2023-03" db="EMBL/GenBank/DDBJ databases">
        <title>Amycolatopsis taiwanensis NBRC 103393.</title>
        <authorList>
            <person name="Ichikawa N."/>
            <person name="Sato H."/>
            <person name="Tonouchi N."/>
        </authorList>
    </citation>
    <scope>NUCLEOTIDE SEQUENCE</scope>
    <source>
        <strain evidence="4">NBRC 103393</strain>
    </source>
</reference>
<feature type="signal peptide" evidence="3">
    <location>
        <begin position="1"/>
        <end position="27"/>
    </location>
</feature>
<evidence type="ECO:0000313" key="5">
    <source>
        <dbReference type="Proteomes" id="UP001165136"/>
    </source>
</evidence>
<dbReference type="Proteomes" id="UP001165136">
    <property type="component" value="Unassembled WGS sequence"/>
</dbReference>
<keyword evidence="3" id="KW-0732">Signal</keyword>